<feature type="compositionally biased region" description="Polar residues" evidence="9">
    <location>
        <begin position="41"/>
        <end position="58"/>
    </location>
</feature>
<evidence type="ECO:0000256" key="4">
    <source>
        <dbReference type="ARBA" id="ARBA00006929"/>
    </source>
</evidence>
<evidence type="ECO:0000256" key="5">
    <source>
        <dbReference type="ARBA" id="ARBA00022729"/>
    </source>
</evidence>
<dbReference type="Pfam" id="PF02107">
    <property type="entry name" value="FlgH"/>
    <property type="match status" value="1"/>
</dbReference>
<comment type="similarity">
    <text evidence="4">Belongs to the FlgH family.</text>
</comment>
<dbReference type="EMBL" id="GU474909">
    <property type="protein sequence ID" value="ADI19083.1"/>
    <property type="molecule type" value="Genomic_DNA"/>
</dbReference>
<reference evidence="10" key="1">
    <citation type="journal article" date="2011" name="Environ. Microbiol.">
        <title>Time-series analyses of Monterey Bay coastal microbial picoplankton using a 'genome proxy' microarray.</title>
        <authorList>
            <person name="Rich V.I."/>
            <person name="Pham V.D."/>
            <person name="Eppley J."/>
            <person name="Shi Y."/>
            <person name="DeLong E.F."/>
        </authorList>
    </citation>
    <scope>NUCLEOTIDE SEQUENCE</scope>
</reference>
<evidence type="ECO:0000256" key="2">
    <source>
        <dbReference type="ARBA" id="ARBA00004117"/>
    </source>
</evidence>
<evidence type="ECO:0000256" key="8">
    <source>
        <dbReference type="ARBA" id="ARBA00023237"/>
    </source>
</evidence>
<proteinExistence type="inferred from homology"/>
<dbReference type="GO" id="GO:0003774">
    <property type="term" value="F:cytoskeletal motor activity"/>
    <property type="evidence" value="ECO:0007669"/>
    <property type="project" value="InterPro"/>
</dbReference>
<name>E0XXE2_9DELT</name>
<dbReference type="GO" id="GO:0009427">
    <property type="term" value="C:bacterial-type flagellum basal body, distal rod, L ring"/>
    <property type="evidence" value="ECO:0007669"/>
    <property type="project" value="InterPro"/>
</dbReference>
<feature type="region of interest" description="Disordered" evidence="9">
    <location>
        <begin position="41"/>
        <end position="69"/>
    </location>
</feature>
<dbReference type="PANTHER" id="PTHR34933:SF1">
    <property type="entry name" value="FLAGELLAR L-RING PROTEIN"/>
    <property type="match status" value="1"/>
</dbReference>
<evidence type="ECO:0000256" key="6">
    <source>
        <dbReference type="ARBA" id="ARBA00023136"/>
    </source>
</evidence>
<organism evidence="10">
    <name type="scientific">uncultured delta proteobacterium HF0070_15B21</name>
    <dbReference type="NCBI Taxonomy" id="710825"/>
    <lineage>
        <taxon>Bacteria</taxon>
        <taxon>Deltaproteobacteria</taxon>
        <taxon>environmental samples</taxon>
    </lineage>
</organism>
<evidence type="ECO:0000256" key="1">
    <source>
        <dbReference type="ARBA" id="ARBA00002591"/>
    </source>
</evidence>
<evidence type="ECO:0000313" key="10">
    <source>
        <dbReference type="EMBL" id="ADI19083.1"/>
    </source>
</evidence>
<comment type="function">
    <text evidence="1">Assembles around the rod to form the L-ring and probably protects the motor/basal body from shearing forces during rotation.</text>
</comment>
<keyword evidence="5" id="KW-0732">Signal</keyword>
<accession>E0XXE2</accession>
<comment type="subcellular location">
    <subcellularLocation>
        <location evidence="2">Bacterial flagellum basal body</location>
    </subcellularLocation>
    <subcellularLocation>
        <location evidence="3">Cell outer membrane</location>
    </subcellularLocation>
</comment>
<evidence type="ECO:0000256" key="7">
    <source>
        <dbReference type="ARBA" id="ARBA00023143"/>
    </source>
</evidence>
<dbReference type="AlphaFoldDB" id="E0XXE2"/>
<keyword evidence="8" id="KW-0998">Cell outer membrane</keyword>
<dbReference type="GO" id="GO:0009279">
    <property type="term" value="C:cell outer membrane"/>
    <property type="evidence" value="ECO:0007669"/>
    <property type="project" value="UniProtKB-SubCell"/>
</dbReference>
<dbReference type="PANTHER" id="PTHR34933">
    <property type="entry name" value="FLAGELLAR L-RING PROTEIN"/>
    <property type="match status" value="1"/>
</dbReference>
<dbReference type="PROSITE" id="PS51257">
    <property type="entry name" value="PROKAR_LIPOPROTEIN"/>
    <property type="match status" value="1"/>
</dbReference>
<protein>
    <recommendedName>
        <fullName evidence="11">Flagellar biosynthesis protein FlgH</fullName>
    </recommendedName>
</protein>
<evidence type="ECO:0008006" key="11">
    <source>
        <dbReference type="Google" id="ProtNLM"/>
    </source>
</evidence>
<evidence type="ECO:0000256" key="3">
    <source>
        <dbReference type="ARBA" id="ARBA00004442"/>
    </source>
</evidence>
<evidence type="ECO:0000256" key="9">
    <source>
        <dbReference type="SAM" id="MobiDB-lite"/>
    </source>
</evidence>
<dbReference type="GO" id="GO:0071973">
    <property type="term" value="P:bacterial-type flagellum-dependent cell motility"/>
    <property type="evidence" value="ECO:0007669"/>
    <property type="project" value="InterPro"/>
</dbReference>
<dbReference type="InterPro" id="IPR000527">
    <property type="entry name" value="Flag_Lring"/>
</dbReference>
<keyword evidence="7" id="KW-0975">Bacterial flagellum</keyword>
<sequence length="265" mass="29895">MPKLTHQNVGLSSHRKIPCGKILLVFFVLFAAAACRTPFNQPQTPAQNQTAVSNSKKVTNNRLSSEKRLRRKKVSVSRNLYEGSLWRYESSFGNILRDHRARFRGDLFTISELPSVVNVPEPKAEAEQEAAAPTNNTQRANLLLEAITMRDEIEREQNDILRSLETMSARVTKVLPDGNMMIKGQKVDYRQRNQVRYITTITGILRPADVDDSNIVSATKLANPNVKIKRQQSGAFVRERLERLAPLIGQKRAGLMGRIGDFAQQ</sequence>
<keyword evidence="6" id="KW-0472">Membrane</keyword>